<dbReference type="InterPro" id="IPR044862">
    <property type="entry name" value="Pro_4_hyd_alph_FE2OG_OXY"/>
</dbReference>
<dbReference type="InterPro" id="IPR006620">
    <property type="entry name" value="Pro_4_hyd_alph"/>
</dbReference>
<gene>
    <name evidence="9" type="ORF">XAT740_LOCUS20429</name>
</gene>
<evidence type="ECO:0000256" key="2">
    <source>
        <dbReference type="ARBA" id="ARBA00022723"/>
    </source>
</evidence>
<dbReference type="InterPro" id="IPR005123">
    <property type="entry name" value="Oxoglu/Fe-dep_dioxygenase_dom"/>
</dbReference>
<dbReference type="PROSITE" id="PS51471">
    <property type="entry name" value="FE2OG_OXY"/>
    <property type="match status" value="1"/>
</dbReference>
<feature type="domain" description="Fe2OG dioxygenase" evidence="8">
    <location>
        <begin position="177"/>
        <end position="305"/>
    </location>
</feature>
<dbReference type="InterPro" id="IPR045054">
    <property type="entry name" value="P4HA-like"/>
</dbReference>
<evidence type="ECO:0000256" key="1">
    <source>
        <dbReference type="ARBA" id="ARBA00001961"/>
    </source>
</evidence>
<dbReference type="GO" id="GO:0004656">
    <property type="term" value="F:procollagen-proline 4-dioxygenase activity"/>
    <property type="evidence" value="ECO:0007669"/>
    <property type="project" value="TreeGrafter"/>
</dbReference>
<keyword evidence="6" id="KW-0408">Iron</keyword>
<reference evidence="9" key="1">
    <citation type="submission" date="2021-02" db="EMBL/GenBank/DDBJ databases">
        <authorList>
            <person name="Nowell W R."/>
        </authorList>
    </citation>
    <scope>NUCLEOTIDE SEQUENCE</scope>
</reference>
<dbReference type="GO" id="GO:0031418">
    <property type="term" value="F:L-ascorbic acid binding"/>
    <property type="evidence" value="ECO:0007669"/>
    <property type="project" value="UniProtKB-KW"/>
</dbReference>
<dbReference type="Gene3D" id="2.60.120.620">
    <property type="entry name" value="q2cbj1_9rhob like domain"/>
    <property type="match status" value="1"/>
</dbReference>
<evidence type="ECO:0000256" key="5">
    <source>
        <dbReference type="ARBA" id="ARBA00023002"/>
    </source>
</evidence>
<proteinExistence type="predicted"/>
<keyword evidence="10" id="KW-1185">Reference proteome</keyword>
<evidence type="ECO:0000256" key="7">
    <source>
        <dbReference type="SAM" id="Phobius"/>
    </source>
</evidence>
<sequence length="443" mass="51768">MKWLFALRCIYIFFGFIAVVCLLEIYRLREIFFQTTEVNLPIIDYLIDLQSNVRQQAIHFIQSKFCKKDPQVSKIDNYDLSQYKYQCPRHRYASRIIERSPLIIYIEQFLTKNEIRHLLKLTERNYEHSAIFESNGGKSFNKYRTSTSAFIKTHETPIVECIERRFAQFQGDVDVDCIEPLQVVRYTNDQQYDPHVDWLTHPDTLKNGGQRVTTYFTYLQVNCSMGETEFVAIKFNKSLHERFCDILICDEESTTRGLRFRPLPGNTIFWYNMNEYAEPDALTIHAGRPPGKDGVKIGLNFQQEPENADSPPLGLSLSLYSIKGIEMKMNSDQFDQYIPEPSSSSTQASISPALSPKENYTREKFQRHLKFDKTQNVILDNSNSKNPAVCWCSFGFPAVLDTNGVPKKIPNFVSCKKCFTIYFYVLRVWLWMGVRYRSRMLLL</sequence>
<evidence type="ECO:0000259" key="8">
    <source>
        <dbReference type="PROSITE" id="PS51471"/>
    </source>
</evidence>
<dbReference type="GO" id="GO:0005783">
    <property type="term" value="C:endoplasmic reticulum"/>
    <property type="evidence" value="ECO:0007669"/>
    <property type="project" value="TreeGrafter"/>
</dbReference>
<evidence type="ECO:0000256" key="6">
    <source>
        <dbReference type="ARBA" id="ARBA00023004"/>
    </source>
</evidence>
<dbReference type="Proteomes" id="UP000663828">
    <property type="component" value="Unassembled WGS sequence"/>
</dbReference>
<keyword evidence="7" id="KW-1133">Transmembrane helix</keyword>
<evidence type="ECO:0000313" key="10">
    <source>
        <dbReference type="Proteomes" id="UP000663828"/>
    </source>
</evidence>
<comment type="caution">
    <text evidence="9">The sequence shown here is derived from an EMBL/GenBank/DDBJ whole genome shotgun (WGS) entry which is preliminary data.</text>
</comment>
<dbReference type="PANTHER" id="PTHR10869">
    <property type="entry name" value="PROLYL 4-HYDROXYLASE ALPHA SUBUNIT"/>
    <property type="match status" value="1"/>
</dbReference>
<feature type="transmembrane region" description="Helical" evidence="7">
    <location>
        <begin position="5"/>
        <end position="26"/>
    </location>
</feature>
<keyword evidence="7" id="KW-0812">Transmembrane</keyword>
<accession>A0A814RZL5</accession>
<keyword evidence="7" id="KW-0472">Membrane</keyword>
<dbReference type="GO" id="GO:0005506">
    <property type="term" value="F:iron ion binding"/>
    <property type="evidence" value="ECO:0007669"/>
    <property type="project" value="InterPro"/>
</dbReference>
<keyword evidence="5" id="KW-0560">Oxidoreductase</keyword>
<name>A0A814RZL5_ADIRI</name>
<dbReference type="SMART" id="SM00702">
    <property type="entry name" value="P4Hc"/>
    <property type="match status" value="1"/>
</dbReference>
<dbReference type="Pfam" id="PF13640">
    <property type="entry name" value="2OG-FeII_Oxy_3"/>
    <property type="match status" value="1"/>
</dbReference>
<evidence type="ECO:0000256" key="3">
    <source>
        <dbReference type="ARBA" id="ARBA00022896"/>
    </source>
</evidence>
<keyword evidence="4" id="KW-0223">Dioxygenase</keyword>
<dbReference type="EMBL" id="CAJNOR010001428">
    <property type="protein sequence ID" value="CAF1141173.1"/>
    <property type="molecule type" value="Genomic_DNA"/>
</dbReference>
<organism evidence="9 10">
    <name type="scientific">Adineta ricciae</name>
    <name type="common">Rotifer</name>
    <dbReference type="NCBI Taxonomy" id="249248"/>
    <lineage>
        <taxon>Eukaryota</taxon>
        <taxon>Metazoa</taxon>
        <taxon>Spiralia</taxon>
        <taxon>Gnathifera</taxon>
        <taxon>Rotifera</taxon>
        <taxon>Eurotatoria</taxon>
        <taxon>Bdelloidea</taxon>
        <taxon>Adinetida</taxon>
        <taxon>Adinetidae</taxon>
        <taxon>Adineta</taxon>
    </lineage>
</organism>
<evidence type="ECO:0000256" key="4">
    <source>
        <dbReference type="ARBA" id="ARBA00022964"/>
    </source>
</evidence>
<comment type="cofactor">
    <cofactor evidence="1">
        <name>L-ascorbate</name>
        <dbReference type="ChEBI" id="CHEBI:38290"/>
    </cofactor>
</comment>
<keyword evidence="3" id="KW-0847">Vitamin C</keyword>
<keyword evidence="2" id="KW-0479">Metal-binding</keyword>
<dbReference type="PANTHER" id="PTHR10869:SF246">
    <property type="entry name" value="TRANSMEMBRANE PROLYL 4-HYDROXYLASE"/>
    <property type="match status" value="1"/>
</dbReference>
<evidence type="ECO:0000313" key="9">
    <source>
        <dbReference type="EMBL" id="CAF1141173.1"/>
    </source>
</evidence>
<dbReference type="AlphaFoldDB" id="A0A814RZL5"/>
<protein>
    <recommendedName>
        <fullName evidence="8">Fe2OG dioxygenase domain-containing protein</fullName>
    </recommendedName>
</protein>